<protein>
    <recommendedName>
        <fullName evidence="4">Abscission/NoCut checkpoint regulator</fullName>
    </recommendedName>
</protein>
<keyword evidence="3" id="KW-1185">Reference proteome</keyword>
<name>A0A9P8UTK7_9PEZI</name>
<dbReference type="InterPro" id="IPR044553">
    <property type="entry name" value="Bbox1_ANCHR"/>
</dbReference>
<sequence>MANPGGSDKGLLDRLNALKPSTINLGNSSKSASVPALEPDKPVSREEGLSDRLKSLRSQVESSPSLTTAAGNEAQPHTVAGTSDTPLPATTVNQGSLVPKDDDISPLLDTDDQTLEELLADLGSDEQWLEEVATEFSRSKDEQHQKVTALLEELGDASWHGREDDTSGYRQNLDGVHNDDPGDDSDGEHMTRETNDVLAQAMDEAEWEKANTPQGSVAAAKVHNRPGSGEIITGRVSTDSFGLPAVPTELQDQPGVPGISEQDADFEAQITSRMAALKVWGNTGRSLPSAPNSEVDELGLPVVPTFSPDDQPLKGVYKRHGYTDDDAKTWCTVCLEDGAIRCFGCDDDIYCARCWKEMHVGPSAGYEERGHRWEKFIKGR</sequence>
<feature type="region of interest" description="Disordered" evidence="1">
    <location>
        <begin position="158"/>
        <end position="190"/>
    </location>
</feature>
<dbReference type="AlphaFoldDB" id="A0A9P8UTK7"/>
<feature type="compositionally biased region" description="Basic and acidic residues" evidence="1">
    <location>
        <begin position="38"/>
        <end position="54"/>
    </location>
</feature>
<dbReference type="Proteomes" id="UP000758603">
    <property type="component" value="Unassembled WGS sequence"/>
</dbReference>
<feature type="compositionally biased region" description="Polar residues" evidence="1">
    <location>
        <begin position="80"/>
        <end position="96"/>
    </location>
</feature>
<gene>
    <name evidence="2" type="ORF">BKA67DRAFT_655993</name>
</gene>
<dbReference type="OrthoDB" id="5407799at2759"/>
<evidence type="ECO:0000313" key="3">
    <source>
        <dbReference type="Proteomes" id="UP000758603"/>
    </source>
</evidence>
<evidence type="ECO:0000256" key="1">
    <source>
        <dbReference type="SAM" id="MobiDB-lite"/>
    </source>
</evidence>
<dbReference type="EMBL" id="JAGPXC010000002">
    <property type="protein sequence ID" value="KAH6657750.1"/>
    <property type="molecule type" value="Genomic_DNA"/>
</dbReference>
<evidence type="ECO:0008006" key="4">
    <source>
        <dbReference type="Google" id="ProtNLM"/>
    </source>
</evidence>
<feature type="region of interest" description="Disordered" evidence="1">
    <location>
        <begin position="21"/>
        <end position="108"/>
    </location>
</feature>
<dbReference type="PANTHER" id="PTHR46603">
    <property type="entry name" value="ABSCISSION/NOCUT CHECKPOINT REGULATOR"/>
    <property type="match status" value="1"/>
</dbReference>
<dbReference type="RefSeq" id="XP_045961984.1">
    <property type="nucleotide sequence ID" value="XM_046106862.1"/>
</dbReference>
<dbReference type="Pfam" id="PF22586">
    <property type="entry name" value="ANCHR-like_BBOX"/>
    <property type="match status" value="1"/>
</dbReference>
<comment type="caution">
    <text evidence="2">The sequence shown here is derived from an EMBL/GenBank/DDBJ whole genome shotgun (WGS) entry which is preliminary data.</text>
</comment>
<evidence type="ECO:0000313" key="2">
    <source>
        <dbReference type="EMBL" id="KAH6657750.1"/>
    </source>
</evidence>
<dbReference type="PANTHER" id="PTHR46603:SF1">
    <property type="entry name" value="ABSCISSION_NOCUT CHECKPOINT REGULATOR"/>
    <property type="match status" value="1"/>
</dbReference>
<accession>A0A9P8UTK7</accession>
<proteinExistence type="predicted"/>
<dbReference type="CDD" id="cd19817">
    <property type="entry name" value="Bbox1_ANCHR-like"/>
    <property type="match status" value="1"/>
</dbReference>
<dbReference type="GeneID" id="70135753"/>
<dbReference type="SUPFAM" id="SSF57845">
    <property type="entry name" value="B-box zinc-binding domain"/>
    <property type="match status" value="1"/>
</dbReference>
<organism evidence="2 3">
    <name type="scientific">Truncatella angustata</name>
    <dbReference type="NCBI Taxonomy" id="152316"/>
    <lineage>
        <taxon>Eukaryota</taxon>
        <taxon>Fungi</taxon>
        <taxon>Dikarya</taxon>
        <taxon>Ascomycota</taxon>
        <taxon>Pezizomycotina</taxon>
        <taxon>Sordariomycetes</taxon>
        <taxon>Xylariomycetidae</taxon>
        <taxon>Amphisphaeriales</taxon>
        <taxon>Sporocadaceae</taxon>
        <taxon>Truncatella</taxon>
    </lineage>
</organism>
<feature type="compositionally biased region" description="Polar residues" evidence="1">
    <location>
        <begin position="21"/>
        <end position="32"/>
    </location>
</feature>
<feature type="compositionally biased region" description="Polar residues" evidence="1">
    <location>
        <begin position="56"/>
        <end position="70"/>
    </location>
</feature>
<reference evidence="2" key="1">
    <citation type="journal article" date="2021" name="Nat. Commun.">
        <title>Genetic determinants of endophytism in the Arabidopsis root mycobiome.</title>
        <authorList>
            <person name="Mesny F."/>
            <person name="Miyauchi S."/>
            <person name="Thiergart T."/>
            <person name="Pickel B."/>
            <person name="Atanasova L."/>
            <person name="Karlsson M."/>
            <person name="Huettel B."/>
            <person name="Barry K.W."/>
            <person name="Haridas S."/>
            <person name="Chen C."/>
            <person name="Bauer D."/>
            <person name="Andreopoulos W."/>
            <person name="Pangilinan J."/>
            <person name="LaButti K."/>
            <person name="Riley R."/>
            <person name="Lipzen A."/>
            <person name="Clum A."/>
            <person name="Drula E."/>
            <person name="Henrissat B."/>
            <person name="Kohler A."/>
            <person name="Grigoriev I.V."/>
            <person name="Martin F.M."/>
            <person name="Hacquard S."/>
        </authorList>
    </citation>
    <scope>NUCLEOTIDE SEQUENCE</scope>
    <source>
        <strain evidence="2">MPI-SDFR-AT-0073</strain>
    </source>
</reference>